<protein>
    <submittedName>
        <fullName evidence="4">Uncharacterized protein LOC113985123 isoform X1</fullName>
    </submittedName>
</protein>
<evidence type="ECO:0000313" key="4">
    <source>
        <dbReference type="RefSeq" id="XP_027571510.2"/>
    </source>
</evidence>
<keyword evidence="1" id="KW-1133">Transmembrane helix</keyword>
<feature type="transmembrane region" description="Helical" evidence="1">
    <location>
        <begin position="183"/>
        <end position="205"/>
    </location>
</feature>
<proteinExistence type="predicted"/>
<dbReference type="AlphaFoldDB" id="A0A6J2G832"/>
<feature type="signal peptide" evidence="2">
    <location>
        <begin position="1"/>
        <end position="17"/>
    </location>
</feature>
<accession>A0A6J2G832</accession>
<organism evidence="3 4">
    <name type="scientific">Pipra filicauda</name>
    <name type="common">Wire-tailed manakin</name>
    <dbReference type="NCBI Taxonomy" id="649802"/>
    <lineage>
        <taxon>Eukaryota</taxon>
        <taxon>Metazoa</taxon>
        <taxon>Chordata</taxon>
        <taxon>Craniata</taxon>
        <taxon>Vertebrata</taxon>
        <taxon>Euteleostomi</taxon>
        <taxon>Archelosauria</taxon>
        <taxon>Archosauria</taxon>
        <taxon>Dinosauria</taxon>
        <taxon>Saurischia</taxon>
        <taxon>Theropoda</taxon>
        <taxon>Coelurosauria</taxon>
        <taxon>Aves</taxon>
        <taxon>Neognathae</taxon>
        <taxon>Neoaves</taxon>
        <taxon>Telluraves</taxon>
        <taxon>Australaves</taxon>
        <taxon>Passeriformes</taxon>
        <taxon>Pipridae</taxon>
        <taxon>Pipra</taxon>
    </lineage>
</organism>
<dbReference type="Proteomes" id="UP000504627">
    <property type="component" value="Unplaced"/>
</dbReference>
<dbReference type="GeneID" id="113985123"/>
<keyword evidence="1" id="KW-0472">Membrane</keyword>
<gene>
    <name evidence="4" type="primary">LOC113985123</name>
</gene>
<evidence type="ECO:0000313" key="3">
    <source>
        <dbReference type="Proteomes" id="UP000504627"/>
    </source>
</evidence>
<keyword evidence="2" id="KW-0732">Signal</keyword>
<sequence>MDSPHLTGLCFLLLAVAAPCPNIAMPSGQPAETTHDPSSGKTNVTVYYCKDCEINICESGTFERFVKIAETENKGKIDLVTRETHILVCFQQGNSYSEGIYGIVWGKSGGFGHSCAILNSTAFSANGRGSISPEENKLCCEAETNIWESNLTLKCHTEMSGAETRKAPAGILGEEIPGRRSNIVISLTFLLFLVLCAGMVSMYCYRQHRNTQALRINRQASDEESLTQA</sequence>
<keyword evidence="1" id="KW-0812">Transmembrane</keyword>
<dbReference type="RefSeq" id="XP_027571510.2">
    <property type="nucleotide sequence ID" value="XM_027715709.2"/>
</dbReference>
<evidence type="ECO:0000256" key="1">
    <source>
        <dbReference type="SAM" id="Phobius"/>
    </source>
</evidence>
<dbReference type="InParanoid" id="A0A6J2G832"/>
<reference evidence="4" key="1">
    <citation type="submission" date="2025-08" db="UniProtKB">
        <authorList>
            <consortium name="RefSeq"/>
        </authorList>
    </citation>
    <scope>IDENTIFICATION</scope>
    <source>
        <tissue evidence="4">Muscle</tissue>
    </source>
</reference>
<name>A0A6J2G832_9PASS</name>
<keyword evidence="3" id="KW-1185">Reference proteome</keyword>
<feature type="chain" id="PRO_5030156848" evidence="2">
    <location>
        <begin position="18"/>
        <end position="229"/>
    </location>
</feature>
<evidence type="ECO:0000256" key="2">
    <source>
        <dbReference type="SAM" id="SignalP"/>
    </source>
</evidence>